<organism evidence="2 3">
    <name type="scientific">Rhododendron simsii</name>
    <name type="common">Sims's rhododendron</name>
    <dbReference type="NCBI Taxonomy" id="118357"/>
    <lineage>
        <taxon>Eukaryota</taxon>
        <taxon>Viridiplantae</taxon>
        <taxon>Streptophyta</taxon>
        <taxon>Embryophyta</taxon>
        <taxon>Tracheophyta</taxon>
        <taxon>Spermatophyta</taxon>
        <taxon>Magnoliopsida</taxon>
        <taxon>eudicotyledons</taxon>
        <taxon>Gunneridae</taxon>
        <taxon>Pentapetalae</taxon>
        <taxon>asterids</taxon>
        <taxon>Ericales</taxon>
        <taxon>Ericaceae</taxon>
        <taxon>Ericoideae</taxon>
        <taxon>Rhodoreae</taxon>
        <taxon>Rhododendron</taxon>
    </lineage>
</organism>
<dbReference type="OrthoDB" id="1751651at2759"/>
<evidence type="ECO:0000256" key="1">
    <source>
        <dbReference type="SAM" id="MobiDB-lite"/>
    </source>
</evidence>
<feature type="region of interest" description="Disordered" evidence="1">
    <location>
        <begin position="171"/>
        <end position="210"/>
    </location>
</feature>
<accession>A0A834G7P9</accession>
<reference evidence="2" key="1">
    <citation type="submission" date="2019-11" db="EMBL/GenBank/DDBJ databases">
        <authorList>
            <person name="Liu Y."/>
            <person name="Hou J."/>
            <person name="Li T.-Q."/>
            <person name="Guan C.-H."/>
            <person name="Wu X."/>
            <person name="Wu H.-Z."/>
            <person name="Ling F."/>
            <person name="Zhang R."/>
            <person name="Shi X.-G."/>
            <person name="Ren J.-P."/>
            <person name="Chen E.-F."/>
            <person name="Sun J.-M."/>
        </authorList>
    </citation>
    <scope>NUCLEOTIDE SEQUENCE</scope>
    <source>
        <strain evidence="2">Adult_tree_wgs_1</strain>
        <tissue evidence="2">Leaves</tissue>
    </source>
</reference>
<dbReference type="Proteomes" id="UP000626092">
    <property type="component" value="Unassembled WGS sequence"/>
</dbReference>
<dbReference type="AlphaFoldDB" id="A0A834G7P9"/>
<keyword evidence="3" id="KW-1185">Reference proteome</keyword>
<comment type="caution">
    <text evidence="2">The sequence shown here is derived from an EMBL/GenBank/DDBJ whole genome shotgun (WGS) entry which is preliminary data.</text>
</comment>
<proteinExistence type="predicted"/>
<sequence>MCPFLRYFLADYNLAPIQVTVNTWRILCSAIRLAESNNLSFTFGDLMLMYTVSRNPKYDKYYLTIHQYFDHLVDRLNDTEKWGNVLVKVSGNFEWGPINPLLDHPFPTRTDCSTPNKGLFITNRWPYLIALLWCAYRDALTLLGYEPMHWNAVPSLRSLHLLAIGAKAATGANPHRPAGATGSPPVDATIEKPHSRSRRQRPSIAEGEDQRALKKVKAAGDVDVLKSGLAEDDPSNPDESSTLFIPDFECSDGHVIAVGDSLKESPLLAMTLLKGLALPKDMKSLPTGKAKIMAKLCLFLAKAGQCASKAFGDIDVLLETKRPLRGDLQAKRKEAQQFADQIEALEAEVPEAHVGLQERDPLLL</sequence>
<gene>
    <name evidence="2" type="ORF">RHSIM_Rhsim12G0097900</name>
</gene>
<dbReference type="EMBL" id="WJXA01000012">
    <property type="protein sequence ID" value="KAF7124569.1"/>
    <property type="molecule type" value="Genomic_DNA"/>
</dbReference>
<name>A0A834G7P9_RHOSS</name>
<protein>
    <submittedName>
        <fullName evidence="2">Uncharacterized protein</fullName>
    </submittedName>
</protein>
<evidence type="ECO:0000313" key="2">
    <source>
        <dbReference type="EMBL" id="KAF7124569.1"/>
    </source>
</evidence>
<evidence type="ECO:0000313" key="3">
    <source>
        <dbReference type="Proteomes" id="UP000626092"/>
    </source>
</evidence>